<feature type="domain" description="Protein kinase" evidence="11">
    <location>
        <begin position="165"/>
        <end position="427"/>
    </location>
</feature>
<evidence type="ECO:0000256" key="10">
    <source>
        <dbReference type="ARBA" id="ARBA00048977"/>
    </source>
</evidence>
<dbReference type="EC" id="2.7.11.1" evidence="1"/>
<dbReference type="PROSITE" id="PS00108">
    <property type="entry name" value="PROTEIN_KINASE_ST"/>
    <property type="match status" value="1"/>
</dbReference>
<dbReference type="GO" id="GO:0004674">
    <property type="term" value="F:protein serine/threonine kinase activity"/>
    <property type="evidence" value="ECO:0007669"/>
    <property type="project" value="UniProtKB-KW"/>
</dbReference>
<accession>A0A5B9D5T8</accession>
<dbReference type="GO" id="GO:0017148">
    <property type="term" value="P:negative regulation of translation"/>
    <property type="evidence" value="ECO:0007669"/>
    <property type="project" value="UniProtKB-KW"/>
</dbReference>
<evidence type="ECO:0000259" key="11">
    <source>
        <dbReference type="PROSITE" id="PS50011"/>
    </source>
</evidence>
<reference evidence="12 13" key="1">
    <citation type="journal article" date="2020" name="Nature">
        <title>Isolation of an archaeon at the prokaryote-eukaryote interface.</title>
        <authorList>
            <person name="Imachi H."/>
            <person name="Nobu M.K."/>
            <person name="Nakahara N."/>
            <person name="Morono Y."/>
            <person name="Ogawara M."/>
            <person name="Takaki Y."/>
            <person name="Takano Y."/>
            <person name="Uematsu K."/>
            <person name="Ikuta T."/>
            <person name="Ito M."/>
            <person name="Matsui Y."/>
            <person name="Miyazaki M."/>
            <person name="Murata K."/>
            <person name="Saito Y."/>
            <person name="Sakai S."/>
            <person name="Song C."/>
            <person name="Tasumi E."/>
            <person name="Yamanaka Y."/>
            <person name="Yamaguchi T."/>
            <person name="Kamagata Y."/>
            <person name="Tamaki H."/>
            <person name="Takai K."/>
        </authorList>
    </citation>
    <scope>NUCLEOTIDE SEQUENCE [LARGE SCALE GENOMIC DNA]</scope>
    <source>
        <strain evidence="12 13">MK-D1</strain>
    </source>
</reference>
<dbReference type="InterPro" id="IPR011009">
    <property type="entry name" value="Kinase-like_dom_sf"/>
</dbReference>
<dbReference type="Proteomes" id="UP000321408">
    <property type="component" value="Chromosome"/>
</dbReference>
<dbReference type="InterPro" id="IPR036390">
    <property type="entry name" value="WH_DNA-bd_sf"/>
</dbReference>
<evidence type="ECO:0000256" key="8">
    <source>
        <dbReference type="ARBA" id="ARBA00037982"/>
    </source>
</evidence>
<sequence length="430" mass="50710">MSDDTPRYWFSYKGRILEAITLNGEKTWEELQEFTGFSPTILNKILSELYSLKILSKTENDTYRISYEVFLEYRDYLKELDNTVSISQNREFVVDSEIDDNEQKLEKMFEGKLNQFNIFLNQKINEFQSKMKAMEKEMNEEKPINDATGKNIIINSLIDSQLGKWMIIRRLGEGGQAITFITIDVGDAEKKEYVMKFFIHREDLDQDMKRFKKEIKALEMSTGHENIVEIIDSHFGRPEVDLYYIMEKCDNDLKQQIKNMNGSNYLFKIFDFYLDIIKAVDFLHSADIIHRDLKPANILIKDNKIKVGDFGICFIPGTDRDTFTNEQVGPKFYCAPELLNKRAEKISFKADYYSLGKILYYLLSDGENLDAEYYDLPNYSLSKKYNNSKYDYFNEFFKKTINAHIEERYSTIDELVNGFHRCKNNFLNPE</sequence>
<dbReference type="PROSITE" id="PS50011">
    <property type="entry name" value="PROTEIN_KINASE_DOM"/>
    <property type="match status" value="1"/>
</dbReference>
<evidence type="ECO:0000256" key="6">
    <source>
        <dbReference type="ARBA" id="ARBA00022840"/>
    </source>
</evidence>
<gene>
    <name evidence="12" type="ORF">DSAG12_00302</name>
</gene>
<dbReference type="GO" id="GO:0006796">
    <property type="term" value="P:phosphate-containing compound metabolic process"/>
    <property type="evidence" value="ECO:0007669"/>
    <property type="project" value="UniProtKB-ARBA"/>
</dbReference>
<evidence type="ECO:0000256" key="9">
    <source>
        <dbReference type="ARBA" id="ARBA00048659"/>
    </source>
</evidence>
<keyword evidence="7" id="KW-0652">Protein synthesis inhibitor</keyword>
<dbReference type="InterPro" id="IPR000719">
    <property type="entry name" value="Prot_kinase_dom"/>
</dbReference>
<keyword evidence="13" id="KW-1185">Reference proteome</keyword>
<protein>
    <recommendedName>
        <fullName evidence="1">non-specific serine/threonine protein kinase</fullName>
        <ecNumber evidence="1">2.7.11.1</ecNumber>
    </recommendedName>
</protein>
<dbReference type="Gene3D" id="1.10.510.10">
    <property type="entry name" value="Transferase(Phosphotransferase) domain 1"/>
    <property type="match status" value="1"/>
</dbReference>
<keyword evidence="2" id="KW-0723">Serine/threonine-protein kinase</keyword>
<dbReference type="RefSeq" id="WP_147661442.1">
    <property type="nucleotide sequence ID" value="NZ_CP042905.2"/>
</dbReference>
<evidence type="ECO:0000256" key="3">
    <source>
        <dbReference type="ARBA" id="ARBA00022679"/>
    </source>
</evidence>
<dbReference type="GO" id="GO:0006950">
    <property type="term" value="P:response to stress"/>
    <property type="evidence" value="ECO:0007669"/>
    <property type="project" value="UniProtKB-ARBA"/>
</dbReference>
<dbReference type="EMBL" id="CP042905">
    <property type="protein sequence ID" value="QEE14489.1"/>
    <property type="molecule type" value="Genomic_DNA"/>
</dbReference>
<keyword evidence="5 12" id="KW-0418">Kinase</keyword>
<keyword evidence="6" id="KW-0067">ATP-binding</keyword>
<dbReference type="GO" id="GO:0005524">
    <property type="term" value="F:ATP binding"/>
    <property type="evidence" value="ECO:0007669"/>
    <property type="project" value="UniProtKB-KW"/>
</dbReference>
<dbReference type="AlphaFoldDB" id="A0A5B9D5T8"/>
<dbReference type="GeneID" id="41328305"/>
<evidence type="ECO:0000256" key="2">
    <source>
        <dbReference type="ARBA" id="ARBA00022527"/>
    </source>
</evidence>
<dbReference type="KEGG" id="psyt:DSAG12_00302"/>
<proteinExistence type="inferred from homology"/>
<evidence type="ECO:0000313" key="12">
    <source>
        <dbReference type="EMBL" id="QEE14489.1"/>
    </source>
</evidence>
<comment type="similarity">
    <text evidence="8">Belongs to the protein kinase superfamily. Ser/Thr protein kinase family. GCN2 subfamily.</text>
</comment>
<dbReference type="SUPFAM" id="SSF56112">
    <property type="entry name" value="Protein kinase-like (PK-like)"/>
    <property type="match status" value="1"/>
</dbReference>
<reference evidence="12 13" key="2">
    <citation type="journal article" date="2024" name="Int. J. Syst. Evol. Microbiol.">
        <title>Promethearchaeum syntrophicum gen. nov., sp. nov., an anaerobic, obligately syntrophic archaeon, the first isolate of the lineage 'Asgard' archaea, and proposal of the new archaeal phylum Promethearchaeota phyl. nov. and kingdom Promethearchaeati regn. nov.</title>
        <authorList>
            <person name="Imachi H."/>
            <person name="Nobu M.K."/>
            <person name="Kato S."/>
            <person name="Takaki Y."/>
            <person name="Miyazaki M."/>
            <person name="Miyata M."/>
            <person name="Ogawara M."/>
            <person name="Saito Y."/>
            <person name="Sakai S."/>
            <person name="Tahara Y.O."/>
            <person name="Takano Y."/>
            <person name="Tasumi E."/>
            <person name="Uematsu K."/>
            <person name="Yoshimura T."/>
            <person name="Itoh T."/>
            <person name="Ohkuma M."/>
            <person name="Takai K."/>
        </authorList>
    </citation>
    <scope>NUCLEOTIDE SEQUENCE [LARGE SCALE GENOMIC DNA]</scope>
    <source>
        <strain evidence="12 13">MK-D1</strain>
    </source>
</reference>
<dbReference type="GO" id="GO:0106310">
    <property type="term" value="F:protein serine kinase activity"/>
    <property type="evidence" value="ECO:0007669"/>
    <property type="project" value="RHEA"/>
</dbReference>
<dbReference type="PANTHER" id="PTHR11042">
    <property type="entry name" value="EUKARYOTIC TRANSLATION INITIATION FACTOR 2-ALPHA KINASE EIF2-ALPHA KINASE -RELATED"/>
    <property type="match status" value="1"/>
</dbReference>
<dbReference type="PANTHER" id="PTHR11042:SF160">
    <property type="entry name" value="EUKARYOTIC TRANSLATION INITIATION FACTOR 2-ALPHA KINASE 1"/>
    <property type="match status" value="1"/>
</dbReference>
<dbReference type="InterPro" id="IPR008271">
    <property type="entry name" value="Ser/Thr_kinase_AS"/>
</dbReference>
<comment type="catalytic activity">
    <reaction evidence="10">
        <text>L-seryl-[protein] + ATP = O-phospho-L-seryl-[protein] + ADP + H(+)</text>
        <dbReference type="Rhea" id="RHEA:17989"/>
        <dbReference type="Rhea" id="RHEA-COMP:9863"/>
        <dbReference type="Rhea" id="RHEA-COMP:11604"/>
        <dbReference type="ChEBI" id="CHEBI:15378"/>
        <dbReference type="ChEBI" id="CHEBI:29999"/>
        <dbReference type="ChEBI" id="CHEBI:30616"/>
        <dbReference type="ChEBI" id="CHEBI:83421"/>
        <dbReference type="ChEBI" id="CHEBI:456216"/>
        <dbReference type="EC" id="2.7.11.1"/>
    </reaction>
    <physiologicalReaction direction="left-to-right" evidence="10">
        <dbReference type="Rhea" id="RHEA:17990"/>
    </physiologicalReaction>
</comment>
<evidence type="ECO:0000313" key="13">
    <source>
        <dbReference type="Proteomes" id="UP000321408"/>
    </source>
</evidence>
<evidence type="ECO:0000256" key="1">
    <source>
        <dbReference type="ARBA" id="ARBA00012513"/>
    </source>
</evidence>
<comment type="catalytic activity">
    <reaction evidence="9">
        <text>L-threonyl-[protein] + ATP = O-phospho-L-threonyl-[protein] + ADP + H(+)</text>
        <dbReference type="Rhea" id="RHEA:46608"/>
        <dbReference type="Rhea" id="RHEA-COMP:11060"/>
        <dbReference type="Rhea" id="RHEA-COMP:11605"/>
        <dbReference type="ChEBI" id="CHEBI:15378"/>
        <dbReference type="ChEBI" id="CHEBI:30013"/>
        <dbReference type="ChEBI" id="CHEBI:30616"/>
        <dbReference type="ChEBI" id="CHEBI:61977"/>
        <dbReference type="ChEBI" id="CHEBI:456216"/>
        <dbReference type="EC" id="2.7.11.1"/>
    </reaction>
    <physiologicalReaction direction="left-to-right" evidence="9">
        <dbReference type="Rhea" id="RHEA:46609"/>
    </physiologicalReaction>
</comment>
<dbReference type="SMART" id="SM00220">
    <property type="entry name" value="S_TKc"/>
    <property type="match status" value="1"/>
</dbReference>
<dbReference type="InterPro" id="IPR050339">
    <property type="entry name" value="CC_SR_Kinase"/>
</dbReference>
<evidence type="ECO:0000256" key="7">
    <source>
        <dbReference type="ARBA" id="ARBA00023193"/>
    </source>
</evidence>
<organism evidence="12 13">
    <name type="scientific">Promethearchaeum syntrophicum</name>
    <dbReference type="NCBI Taxonomy" id="2594042"/>
    <lineage>
        <taxon>Archaea</taxon>
        <taxon>Promethearchaeati</taxon>
        <taxon>Promethearchaeota</taxon>
        <taxon>Promethearchaeia</taxon>
        <taxon>Promethearchaeales</taxon>
        <taxon>Promethearchaeaceae</taxon>
        <taxon>Promethearchaeum</taxon>
    </lineage>
</organism>
<evidence type="ECO:0000256" key="5">
    <source>
        <dbReference type="ARBA" id="ARBA00022777"/>
    </source>
</evidence>
<dbReference type="OrthoDB" id="41005at2157"/>
<dbReference type="GO" id="GO:0005737">
    <property type="term" value="C:cytoplasm"/>
    <property type="evidence" value="ECO:0007669"/>
    <property type="project" value="TreeGrafter"/>
</dbReference>
<keyword evidence="4" id="KW-0547">Nucleotide-binding</keyword>
<keyword evidence="3 12" id="KW-0808">Transferase</keyword>
<dbReference type="SUPFAM" id="SSF46785">
    <property type="entry name" value="Winged helix' DNA-binding domain"/>
    <property type="match status" value="1"/>
</dbReference>
<dbReference type="Pfam" id="PF00069">
    <property type="entry name" value="Pkinase"/>
    <property type="match status" value="1"/>
</dbReference>
<dbReference type="CDD" id="cd14014">
    <property type="entry name" value="STKc_PknB_like"/>
    <property type="match status" value="1"/>
</dbReference>
<evidence type="ECO:0000256" key="4">
    <source>
        <dbReference type="ARBA" id="ARBA00022741"/>
    </source>
</evidence>
<name>A0A5B9D5T8_9ARCH</name>